<gene>
    <name evidence="7" type="ORF">FL583_36510</name>
</gene>
<protein>
    <submittedName>
        <fullName evidence="7">FAD-binding oxidoreductase</fullName>
    </submittedName>
</protein>
<dbReference type="Gene3D" id="3.30.43.10">
    <property type="entry name" value="Uridine Diphospho-n-acetylenolpyruvylglucosamine Reductase, domain 2"/>
    <property type="match status" value="1"/>
</dbReference>
<dbReference type="AlphaFoldDB" id="A0A545AFL6"/>
<sequence>MQNTLDRHIYRPADPEYVEACQTWALAADLRPAAVAFPRSRADAAVMIRLATSEGLRVAPLGTGHNAYPFGDLSDTVLVRTEHLNSYQADTAAGIARVGAGAIWGPLVDMLGEHGLAALHGSAPDAGIVGYALGGGAGWYGRAHGLAANTVTAVELITADGTFVRTDEDHDPQLFWALRGGGAGNFGLVTAIEFQLHRFRTAYAGMLVWDLREAERVLPRWADWARDAPDAVTTAYRQVQYPLVPQFPEELRGRNLVIVDGAVLGNDADAERVLAPLRALRPRLDTFRRMPARALSRLHLDPEGPSAGGVRTTLLGELPPPAVDRLLEASSGSSLVVTAELRQLGGALGRPAPGGGVLNRLDGQFLLLAGGVKVGPYAERTIFDYDRTIDAMEPWTNGRNYLNFTQQPVDPSTGFDPGAWQSLLQIRRRVDPSGVFRSNHQIPLI</sequence>
<evidence type="ECO:0000256" key="3">
    <source>
        <dbReference type="ARBA" id="ARBA00022630"/>
    </source>
</evidence>
<dbReference type="Pfam" id="PF01565">
    <property type="entry name" value="FAD_binding_4"/>
    <property type="match status" value="1"/>
</dbReference>
<dbReference type="InParanoid" id="A0A545AFL6"/>
<dbReference type="PROSITE" id="PS51387">
    <property type="entry name" value="FAD_PCMH"/>
    <property type="match status" value="1"/>
</dbReference>
<dbReference type="EMBL" id="VIRS01000047">
    <property type="protein sequence ID" value="TQS40124.1"/>
    <property type="molecule type" value="Genomic_DNA"/>
</dbReference>
<dbReference type="GO" id="GO:0016491">
    <property type="term" value="F:oxidoreductase activity"/>
    <property type="evidence" value="ECO:0007669"/>
    <property type="project" value="UniProtKB-KW"/>
</dbReference>
<dbReference type="InterPro" id="IPR016166">
    <property type="entry name" value="FAD-bd_PCMH"/>
</dbReference>
<dbReference type="Proteomes" id="UP000317982">
    <property type="component" value="Unassembled WGS sequence"/>
</dbReference>
<dbReference type="SUPFAM" id="SSF56176">
    <property type="entry name" value="FAD-binding/transporter-associated domain-like"/>
    <property type="match status" value="1"/>
</dbReference>
<proteinExistence type="inferred from homology"/>
<dbReference type="InterPro" id="IPR006094">
    <property type="entry name" value="Oxid_FAD_bind_N"/>
</dbReference>
<evidence type="ECO:0000313" key="7">
    <source>
        <dbReference type="EMBL" id="TQS40124.1"/>
    </source>
</evidence>
<reference evidence="7 8" key="1">
    <citation type="submission" date="2019-07" db="EMBL/GenBank/DDBJ databases">
        <title>Cryptosporangium phraense sp. nov., isolated from plant litter.</title>
        <authorList>
            <person name="Suriyachadkun C."/>
        </authorList>
    </citation>
    <scope>NUCLEOTIDE SEQUENCE [LARGE SCALE GENOMIC DNA]</scope>
    <source>
        <strain evidence="7 8">A-T 5661</strain>
    </source>
</reference>
<accession>A0A545AFL6</accession>
<evidence type="ECO:0000313" key="8">
    <source>
        <dbReference type="Proteomes" id="UP000317982"/>
    </source>
</evidence>
<comment type="cofactor">
    <cofactor evidence="1">
        <name>FAD</name>
        <dbReference type="ChEBI" id="CHEBI:57692"/>
    </cofactor>
</comment>
<dbReference type="Gene3D" id="3.30.465.10">
    <property type="match status" value="1"/>
</dbReference>
<keyword evidence="3" id="KW-0285">Flavoprotein</keyword>
<evidence type="ECO:0000256" key="5">
    <source>
        <dbReference type="ARBA" id="ARBA00023002"/>
    </source>
</evidence>
<dbReference type="GO" id="GO:0071949">
    <property type="term" value="F:FAD binding"/>
    <property type="evidence" value="ECO:0007669"/>
    <property type="project" value="InterPro"/>
</dbReference>
<feature type="domain" description="FAD-binding PCMH-type" evidence="6">
    <location>
        <begin position="28"/>
        <end position="199"/>
    </location>
</feature>
<comment type="similarity">
    <text evidence="2">Belongs to the oxygen-dependent FAD-linked oxidoreductase family.</text>
</comment>
<dbReference type="RefSeq" id="WP_142709480.1">
    <property type="nucleotide sequence ID" value="NZ_VIRS01000047.1"/>
</dbReference>
<evidence type="ECO:0000259" key="6">
    <source>
        <dbReference type="PROSITE" id="PS51387"/>
    </source>
</evidence>
<keyword evidence="5" id="KW-0560">Oxidoreductase</keyword>
<organism evidence="7 8">
    <name type="scientific">Cryptosporangium phraense</name>
    <dbReference type="NCBI Taxonomy" id="2593070"/>
    <lineage>
        <taxon>Bacteria</taxon>
        <taxon>Bacillati</taxon>
        <taxon>Actinomycetota</taxon>
        <taxon>Actinomycetes</taxon>
        <taxon>Cryptosporangiales</taxon>
        <taxon>Cryptosporangiaceae</taxon>
        <taxon>Cryptosporangium</taxon>
    </lineage>
</organism>
<dbReference type="InterPro" id="IPR016167">
    <property type="entry name" value="FAD-bd_PCMH_sub1"/>
</dbReference>
<evidence type="ECO:0000256" key="2">
    <source>
        <dbReference type="ARBA" id="ARBA00005466"/>
    </source>
</evidence>
<dbReference type="InterPro" id="IPR036318">
    <property type="entry name" value="FAD-bd_PCMH-like_sf"/>
</dbReference>
<comment type="caution">
    <text evidence="7">The sequence shown here is derived from an EMBL/GenBank/DDBJ whole genome shotgun (WGS) entry which is preliminary data.</text>
</comment>
<name>A0A545AFL6_9ACTN</name>
<dbReference type="PANTHER" id="PTHR42973">
    <property type="entry name" value="BINDING OXIDOREDUCTASE, PUTATIVE (AFU_ORTHOLOGUE AFUA_1G17690)-RELATED"/>
    <property type="match status" value="1"/>
</dbReference>
<evidence type="ECO:0000256" key="1">
    <source>
        <dbReference type="ARBA" id="ARBA00001974"/>
    </source>
</evidence>
<keyword evidence="8" id="KW-1185">Reference proteome</keyword>
<dbReference type="InterPro" id="IPR016169">
    <property type="entry name" value="FAD-bd_PCMH_sub2"/>
</dbReference>
<dbReference type="InterPro" id="IPR050416">
    <property type="entry name" value="FAD-linked_Oxidoreductase"/>
</dbReference>
<dbReference type="OrthoDB" id="9775082at2"/>
<dbReference type="FunCoup" id="A0A545AFL6">
    <property type="interactions" value="1"/>
</dbReference>
<dbReference type="Gene3D" id="3.40.462.20">
    <property type="match status" value="1"/>
</dbReference>
<evidence type="ECO:0000256" key="4">
    <source>
        <dbReference type="ARBA" id="ARBA00022827"/>
    </source>
</evidence>
<dbReference type="PANTHER" id="PTHR42973:SF39">
    <property type="entry name" value="FAD-BINDING PCMH-TYPE DOMAIN-CONTAINING PROTEIN"/>
    <property type="match status" value="1"/>
</dbReference>
<keyword evidence="4" id="KW-0274">FAD</keyword>